<evidence type="ECO:0000256" key="6">
    <source>
        <dbReference type="SAM" id="SignalP"/>
    </source>
</evidence>
<dbReference type="VEuPathDB" id="VectorBase:MDOMA2_009501"/>
<keyword evidence="3 4" id="KW-0326">Glycosidase</keyword>
<dbReference type="InterPro" id="IPR001579">
    <property type="entry name" value="Glyco_hydro_18_chit_AS"/>
</dbReference>
<reference evidence="8" key="2">
    <citation type="submission" date="2013-03" db="EMBL/GenBank/DDBJ databases">
        <authorList>
            <person name="Guo G."/>
            <person name="Yi W.Q."/>
            <person name="Wei W.J."/>
        </authorList>
    </citation>
    <scope>NUCLEOTIDE SEQUENCE</scope>
</reference>
<dbReference type="PANTHER" id="PTHR11177:SF360">
    <property type="entry name" value="CHITINASE 4-RELATED"/>
    <property type="match status" value="1"/>
</dbReference>
<feature type="domain" description="GH18" evidence="7">
    <location>
        <begin position="27"/>
        <end position="251"/>
    </location>
</feature>
<accession>S4VDX4</accession>
<organism evidence="8">
    <name type="scientific">Musca domestica</name>
    <name type="common">House fly</name>
    <dbReference type="NCBI Taxonomy" id="7370"/>
    <lineage>
        <taxon>Eukaryota</taxon>
        <taxon>Metazoa</taxon>
        <taxon>Ecdysozoa</taxon>
        <taxon>Arthropoda</taxon>
        <taxon>Hexapoda</taxon>
        <taxon>Insecta</taxon>
        <taxon>Pterygota</taxon>
        <taxon>Neoptera</taxon>
        <taxon>Endopterygota</taxon>
        <taxon>Diptera</taxon>
        <taxon>Brachycera</taxon>
        <taxon>Muscomorpha</taxon>
        <taxon>Muscoidea</taxon>
        <taxon>Muscidae</taxon>
        <taxon>Musca</taxon>
    </lineage>
</organism>
<dbReference type="GO" id="GO:0004568">
    <property type="term" value="F:chitinase activity"/>
    <property type="evidence" value="ECO:0007669"/>
    <property type="project" value="TreeGrafter"/>
</dbReference>
<keyword evidence="2 4" id="KW-0378">Hydrolase</keyword>
<feature type="signal peptide" evidence="6">
    <location>
        <begin position="1"/>
        <end position="23"/>
    </location>
</feature>
<protein>
    <submittedName>
        <fullName evidence="8">Chitinase</fullName>
    </submittedName>
</protein>
<evidence type="ECO:0000256" key="2">
    <source>
        <dbReference type="ARBA" id="ARBA00022801"/>
    </source>
</evidence>
<evidence type="ECO:0000256" key="5">
    <source>
        <dbReference type="RuleBase" id="RU004453"/>
    </source>
</evidence>
<dbReference type="InterPro" id="IPR011583">
    <property type="entry name" value="Chitinase_II/V-like_cat"/>
</dbReference>
<keyword evidence="1 6" id="KW-0732">Signal</keyword>
<comment type="similarity">
    <text evidence="5">Belongs to the glycosyl hydrolase 18 family.</text>
</comment>
<proteinExistence type="evidence at transcript level"/>
<evidence type="ECO:0000256" key="1">
    <source>
        <dbReference type="ARBA" id="ARBA00022729"/>
    </source>
</evidence>
<sequence>MLLKLILWTSFLVVWQQTPIVVAKQKKNVFCYHGTWSTYRQSLGKFDVETHIDPFLCTHLMYAFFGIEESGELRIIDPYLDLEDNYGRGNIKKFNALKLRNPTLKTLAAVGGWNEGSKKFSTVAADAAKREKFVISVVQFLQKYGFDGIDLDWEYPGQRHKLENQDRENFLLLLKELKEGLEPFGYLLTAAVGSVKSSANISYDILEMMKYLDFVNVMAYDLHGPWESVVGINAPLYAGPQIPLIIPTDEC</sequence>
<dbReference type="InterPro" id="IPR050314">
    <property type="entry name" value="Glycosyl_Hydrlase_18"/>
</dbReference>
<dbReference type="PROSITE" id="PS01095">
    <property type="entry name" value="GH18_1"/>
    <property type="match status" value="1"/>
</dbReference>
<feature type="chain" id="PRO_5004533637" evidence="6">
    <location>
        <begin position="24"/>
        <end position="251"/>
    </location>
</feature>
<evidence type="ECO:0000256" key="3">
    <source>
        <dbReference type="ARBA" id="ARBA00023295"/>
    </source>
</evidence>
<dbReference type="EMBL" id="KC782558">
    <property type="protein sequence ID" value="AGO57930.1"/>
    <property type="molecule type" value="mRNA"/>
</dbReference>
<evidence type="ECO:0000259" key="7">
    <source>
        <dbReference type="PROSITE" id="PS51910"/>
    </source>
</evidence>
<dbReference type="InterPro" id="IPR017853">
    <property type="entry name" value="GH"/>
</dbReference>
<dbReference type="Gene3D" id="3.20.20.80">
    <property type="entry name" value="Glycosidases"/>
    <property type="match status" value="1"/>
</dbReference>
<dbReference type="PANTHER" id="PTHR11177">
    <property type="entry name" value="CHITINASE"/>
    <property type="match status" value="1"/>
</dbReference>
<dbReference type="GO" id="GO:0005576">
    <property type="term" value="C:extracellular region"/>
    <property type="evidence" value="ECO:0007669"/>
    <property type="project" value="TreeGrafter"/>
</dbReference>
<dbReference type="GO" id="GO:0008061">
    <property type="term" value="F:chitin binding"/>
    <property type="evidence" value="ECO:0007669"/>
    <property type="project" value="InterPro"/>
</dbReference>
<name>S4VDX4_MUSDO</name>
<dbReference type="AlphaFoldDB" id="S4VDX4"/>
<dbReference type="SUPFAM" id="SSF51445">
    <property type="entry name" value="(Trans)glycosidases"/>
    <property type="match status" value="1"/>
</dbReference>
<dbReference type="SMART" id="SM00636">
    <property type="entry name" value="Glyco_18"/>
    <property type="match status" value="1"/>
</dbReference>
<reference evidence="8" key="1">
    <citation type="journal article" date="2012" name="Zhongguo Ren Shou Gong Huan Bing Za Zhi">
        <title>Sequence analysis, cloning and induced expression of chitinase gene in housefly (Musca domesitca).</title>
        <authorList>
            <person name="Guo G."/>
            <person name="Yi W.Q."/>
            <person name="Wei W.J."/>
        </authorList>
    </citation>
    <scope>NUCLEOTIDE SEQUENCE</scope>
</reference>
<dbReference type="Pfam" id="PF00704">
    <property type="entry name" value="Glyco_hydro_18"/>
    <property type="match status" value="1"/>
</dbReference>
<dbReference type="VEuPathDB" id="VectorBase:MDOA007237"/>
<dbReference type="PROSITE" id="PS51910">
    <property type="entry name" value="GH18_2"/>
    <property type="match status" value="1"/>
</dbReference>
<evidence type="ECO:0000256" key="4">
    <source>
        <dbReference type="RuleBase" id="RU000489"/>
    </source>
</evidence>
<dbReference type="GO" id="GO:0006032">
    <property type="term" value="P:chitin catabolic process"/>
    <property type="evidence" value="ECO:0007669"/>
    <property type="project" value="TreeGrafter"/>
</dbReference>
<dbReference type="GO" id="GO:0005975">
    <property type="term" value="P:carbohydrate metabolic process"/>
    <property type="evidence" value="ECO:0007669"/>
    <property type="project" value="InterPro"/>
</dbReference>
<evidence type="ECO:0000313" key="8">
    <source>
        <dbReference type="EMBL" id="AGO57930.1"/>
    </source>
</evidence>
<dbReference type="InterPro" id="IPR001223">
    <property type="entry name" value="Glyco_hydro18_cat"/>
</dbReference>